<dbReference type="InParanoid" id="L0P6Q1"/>
<feature type="non-terminal residue" evidence="7">
    <location>
        <position position="1"/>
    </location>
</feature>
<feature type="domain" description="BPL/LPL catalytic" evidence="6">
    <location>
        <begin position="911"/>
        <end position="1076"/>
    </location>
</feature>
<dbReference type="SUPFAM" id="SSF55681">
    <property type="entry name" value="Class II aaRS and biotin synthetases"/>
    <property type="match status" value="1"/>
</dbReference>
<evidence type="ECO:0000256" key="4">
    <source>
        <dbReference type="SAM" id="Phobius"/>
    </source>
</evidence>
<dbReference type="PROSITE" id="PS51733">
    <property type="entry name" value="BPL_LPL_CATALYTIC"/>
    <property type="match status" value="1"/>
</dbReference>
<dbReference type="VEuPathDB" id="FungiDB:PNEJI1_002830"/>
<keyword evidence="4" id="KW-1133">Transmembrane helix</keyword>
<dbReference type="GO" id="GO:0005852">
    <property type="term" value="C:eukaryotic translation initiation factor 3 complex"/>
    <property type="evidence" value="ECO:0007669"/>
    <property type="project" value="InterPro"/>
</dbReference>
<evidence type="ECO:0000259" key="6">
    <source>
        <dbReference type="PROSITE" id="PS51733"/>
    </source>
</evidence>
<dbReference type="Pfam" id="PF10255">
    <property type="entry name" value="Paf67"/>
    <property type="match status" value="2"/>
</dbReference>
<dbReference type="PROSITE" id="PS50250">
    <property type="entry name" value="PCI"/>
    <property type="match status" value="1"/>
</dbReference>
<protein>
    <recommendedName>
        <fullName evidence="9">BPL/LPL catalytic domain-containing protein</fullName>
    </recommendedName>
</protein>
<gene>
    <name evidence="7" type="ORF">PNEJI1_002830</name>
</gene>
<dbReference type="FunCoup" id="L0P6Q1">
    <property type="interactions" value="225"/>
</dbReference>
<dbReference type="HAMAP" id="MF_03011">
    <property type="entry name" value="eIF3l"/>
    <property type="match status" value="1"/>
</dbReference>
<feature type="domain" description="PCI" evidence="5">
    <location>
        <begin position="272"/>
        <end position="471"/>
    </location>
</feature>
<dbReference type="InterPro" id="IPR045864">
    <property type="entry name" value="aa-tRNA-synth_II/BPL/LPL"/>
</dbReference>
<proteinExistence type="inferred from homology"/>
<sequence length="1076" mass="126265">QTQNIQILSFLIAKYHIFISKNFFNFIYILIFEICTVTTSAAMAAENEIIENNMEYYDLSVDLAVGLLNDEEYDENHILYSTRPEISLESTIPDAVRGFITYFYNALFQNNVYELHGCYESLFNKLTEKYYKNTPWPDAETISPLVNDDSYFMIFYRELYFRHIYAKLQPTIEQRFQSYDNYCDLFNLILNSEVPVNLELPNHWAWDIVDEFIYQFQAFCNYKNRLSKRSEDEIHELRENPQIWSTYSVLNGFFGWGGNLTLTFTAYYYVGFSYMMLHRYIDAIKAFSHVLFISRTKLYQNRSVQYDHITKKSDQMYALLAMCIALCPVRIDDNLHIILKEKYGEQLLKMQRGGPECIPVFTELFSFACPKFISPLSPDFDNILTTTTEHQQHHLKIFISSVENQMMLPILKSYLKLYTTMHLDKIASYLEMSPENLRTLLFVYKQKSKQEYVRLTSHYHSNSFAEYNSYCGSKSSQKVCRIFYTIFLFHDFYLFLNFTNLIICEKKQIIMNILIYSGTFYRKSIFNKNKSINHNHLDKQISELSVKYTFSILRFLLSPYYFILKVDEKMLEEDEWEEHTALLVIPDSKDISCKIKLNETLNQKILKYIQNGGKYIGIGEGARYVSALSEYKFNGNTEHVKSDGPIFFPGIARDAILSDITSNKNNHMILIQTENISSKNLYFLYFYHHTATLFIDADQFSNIQILGTYKNELSTDSKSQLKAAIIHCKIEKGQAVLFGIHPEYFIFLYLNPFIHYYSRYSTLDENLRDKNGDYSNIDNLLLIENQKIEFLKHMFQLLNLQTTSKPIISTNISDLHLFSEFPNIVEKIADVLYNISEKIAKNPAIKCENDTFYLQETSSISMHTLVENYLNNFHENDYNKIPKYIKIHRNLPNILEMPFFNHKVYFENLLESRTLQEDSYQLGNIVLYGETLTSSQTLLDKNLKLLKVLPTGFIFVATQQIAGKGRKNNIWISPLGTLMFSLVIRHSEYLKSSIIFMQYLVSLAIVEAIKNYDVYYNELDIHIKWPNDICIKQLKNIDKPTFTLNNIGYIKIGGILINCNYIDNAFLMIIGRFNVL</sequence>
<dbReference type="InterPro" id="IPR019197">
    <property type="entry name" value="Biotin-prot_ligase_N"/>
</dbReference>
<feature type="transmembrane region" description="Helical" evidence="4">
    <location>
        <begin position="23"/>
        <end position="45"/>
    </location>
</feature>
<dbReference type="InterPro" id="IPR000717">
    <property type="entry name" value="PCI_dom"/>
</dbReference>
<dbReference type="Pfam" id="PF09825">
    <property type="entry name" value="BPL_N"/>
    <property type="match status" value="1"/>
</dbReference>
<keyword evidence="3" id="KW-0648">Protein biosynthesis</keyword>
<evidence type="ECO:0000313" key="8">
    <source>
        <dbReference type="Proteomes" id="UP000010422"/>
    </source>
</evidence>
<evidence type="ECO:0000313" key="7">
    <source>
        <dbReference type="EMBL" id="CCJ28091.1"/>
    </source>
</evidence>
<accession>L0P6Q1</accession>
<keyword evidence="2" id="KW-0396">Initiation factor</keyword>
<dbReference type="AlphaFoldDB" id="L0P6Q1"/>
<dbReference type="Proteomes" id="UP000010422">
    <property type="component" value="Unassembled WGS sequence"/>
</dbReference>
<dbReference type="GO" id="GO:0003743">
    <property type="term" value="F:translation initiation factor activity"/>
    <property type="evidence" value="ECO:0007669"/>
    <property type="project" value="UniProtKB-KW"/>
</dbReference>
<feature type="non-terminal residue" evidence="7">
    <location>
        <position position="1076"/>
    </location>
</feature>
<keyword evidence="4" id="KW-0812">Transmembrane</keyword>
<keyword evidence="1" id="KW-0963">Cytoplasm</keyword>
<evidence type="ECO:0008006" key="9">
    <source>
        <dbReference type="Google" id="ProtNLM"/>
    </source>
</evidence>
<dbReference type="Gene3D" id="3.30.930.10">
    <property type="entry name" value="Bira Bifunctional Protein, Domain 2"/>
    <property type="match status" value="1"/>
</dbReference>
<evidence type="ECO:0000256" key="2">
    <source>
        <dbReference type="ARBA" id="ARBA00022540"/>
    </source>
</evidence>
<comment type="caution">
    <text evidence="7">The sequence shown here is derived from an EMBL/GenBank/DDBJ whole genome shotgun (WGS) entry which is preliminary data.</text>
</comment>
<organism evidence="8">
    <name type="scientific">Pneumocystis jirovecii</name>
    <name type="common">Human pneumocystis pneumonia agent</name>
    <dbReference type="NCBI Taxonomy" id="42068"/>
    <lineage>
        <taxon>Eukaryota</taxon>
        <taxon>Fungi</taxon>
        <taxon>Dikarya</taxon>
        <taxon>Ascomycota</taxon>
        <taxon>Taphrinomycotina</taxon>
        <taxon>Pneumocystomycetes</taxon>
        <taxon>Pneumocystaceae</taxon>
        <taxon>Pneumocystis</taxon>
    </lineage>
</organism>
<dbReference type="EMBL" id="CAKM01000003">
    <property type="protein sequence ID" value="CCJ28091.1"/>
    <property type="molecule type" value="Genomic_DNA"/>
</dbReference>
<name>L0P6Q1_PNEJI</name>
<dbReference type="InterPro" id="IPR004143">
    <property type="entry name" value="BPL_LPL_catalytic"/>
</dbReference>
<dbReference type="PANTHER" id="PTHR13242:SF0">
    <property type="entry name" value="EUKARYOTIC TRANSLATION INITIATION FACTOR 3 SUBUNIT L"/>
    <property type="match status" value="1"/>
</dbReference>
<evidence type="ECO:0000256" key="3">
    <source>
        <dbReference type="ARBA" id="ARBA00022917"/>
    </source>
</evidence>
<keyword evidence="4" id="KW-0472">Membrane</keyword>
<evidence type="ECO:0000256" key="1">
    <source>
        <dbReference type="ARBA" id="ARBA00022490"/>
    </source>
</evidence>
<evidence type="ECO:0000259" key="5">
    <source>
        <dbReference type="PROSITE" id="PS50250"/>
    </source>
</evidence>
<reference evidence="7 8" key="1">
    <citation type="journal article" date="2012" name="MBio">
        <title>De novo assembly of the Pneumocystis jirovecii genome from a single bronchoalveolar lavage fluid specimen from a patient.</title>
        <authorList>
            <person name="Cisse O.H."/>
            <person name="Pagni M."/>
            <person name="Hauser P.M."/>
        </authorList>
    </citation>
    <scope>NUCLEOTIDE SEQUENCE [LARGE SCALE GENOMIC DNA]</scope>
    <source>
        <strain evidence="7 8">SE8</strain>
    </source>
</reference>
<dbReference type="Pfam" id="PF03099">
    <property type="entry name" value="BPL_LplA_LipB"/>
    <property type="match status" value="1"/>
</dbReference>
<dbReference type="PANTHER" id="PTHR13242">
    <property type="entry name" value="EUKARYOTIC TRANSLATION INITIATION FACTOR 3"/>
    <property type="match status" value="1"/>
</dbReference>
<dbReference type="InterPro" id="IPR019382">
    <property type="entry name" value="eIF3l"/>
</dbReference>
<dbReference type="STRING" id="1209962.L0P6Q1"/>